<accession>A0A8E0RSV8</accession>
<evidence type="ECO:0000313" key="3">
    <source>
        <dbReference type="EMBL" id="KAA0187137.1"/>
    </source>
</evidence>
<keyword evidence="2" id="KW-0732">Signal</keyword>
<dbReference type="Proteomes" id="UP000728185">
    <property type="component" value="Unassembled WGS sequence"/>
</dbReference>
<dbReference type="EMBL" id="LUCM01009331">
    <property type="protein sequence ID" value="KAA0187137.1"/>
    <property type="molecule type" value="Genomic_DNA"/>
</dbReference>
<evidence type="ECO:0000256" key="2">
    <source>
        <dbReference type="SAM" id="SignalP"/>
    </source>
</evidence>
<organism evidence="3 4">
    <name type="scientific">Fasciolopsis buskii</name>
    <dbReference type="NCBI Taxonomy" id="27845"/>
    <lineage>
        <taxon>Eukaryota</taxon>
        <taxon>Metazoa</taxon>
        <taxon>Spiralia</taxon>
        <taxon>Lophotrochozoa</taxon>
        <taxon>Platyhelminthes</taxon>
        <taxon>Trematoda</taxon>
        <taxon>Digenea</taxon>
        <taxon>Plagiorchiida</taxon>
        <taxon>Echinostomata</taxon>
        <taxon>Echinostomatoidea</taxon>
        <taxon>Fasciolidae</taxon>
        <taxon>Fasciolopsis</taxon>
    </lineage>
</organism>
<feature type="region of interest" description="Disordered" evidence="1">
    <location>
        <begin position="41"/>
        <end position="62"/>
    </location>
</feature>
<comment type="caution">
    <text evidence="3">The sequence shown here is derived from an EMBL/GenBank/DDBJ whole genome shotgun (WGS) entry which is preliminary data.</text>
</comment>
<name>A0A8E0RSV8_9TREM</name>
<dbReference type="OrthoDB" id="10402501at2759"/>
<proteinExistence type="predicted"/>
<gene>
    <name evidence="3" type="ORF">FBUS_03792</name>
</gene>
<sequence>MPGHLLSRLLCLLLCISSVMSIPMQTVPPAAESKQLNIVKASEPTPISNKQTTNRDFEKKSQHRCPMEDQSMICILVRLQDRLNRMETIVYSIINITERVIAKLPDPQCHSGIQRHHK</sequence>
<keyword evidence="4" id="KW-1185">Reference proteome</keyword>
<feature type="chain" id="PRO_5034363576" evidence="2">
    <location>
        <begin position="22"/>
        <end position="118"/>
    </location>
</feature>
<dbReference type="AlphaFoldDB" id="A0A8E0RSV8"/>
<evidence type="ECO:0000313" key="4">
    <source>
        <dbReference type="Proteomes" id="UP000728185"/>
    </source>
</evidence>
<reference evidence="3" key="1">
    <citation type="submission" date="2019-05" db="EMBL/GenBank/DDBJ databases">
        <title>Annotation for the trematode Fasciolopsis buski.</title>
        <authorList>
            <person name="Choi Y.-J."/>
        </authorList>
    </citation>
    <scope>NUCLEOTIDE SEQUENCE</scope>
    <source>
        <strain evidence="3">HT</strain>
        <tissue evidence="3">Whole worm</tissue>
    </source>
</reference>
<protein>
    <submittedName>
        <fullName evidence="3">Uncharacterized protein</fullName>
    </submittedName>
</protein>
<feature type="signal peptide" evidence="2">
    <location>
        <begin position="1"/>
        <end position="21"/>
    </location>
</feature>
<evidence type="ECO:0000256" key="1">
    <source>
        <dbReference type="SAM" id="MobiDB-lite"/>
    </source>
</evidence>